<evidence type="ECO:0000313" key="1">
    <source>
        <dbReference type="EMBL" id="GAI73265.1"/>
    </source>
</evidence>
<dbReference type="InterPro" id="IPR013783">
    <property type="entry name" value="Ig-like_fold"/>
</dbReference>
<protein>
    <recommendedName>
        <fullName evidence="2">Fibronectin type-III domain-containing protein</fullName>
    </recommendedName>
</protein>
<gene>
    <name evidence="1" type="ORF">S12H4_23800</name>
</gene>
<accession>X1SCW1</accession>
<proteinExistence type="predicted"/>
<dbReference type="CDD" id="cd00063">
    <property type="entry name" value="FN3"/>
    <property type="match status" value="1"/>
</dbReference>
<sequence>MCCDMGGNQYQTIGTLGPNATQFTHSQLQPLTEYTYYVQAYWGEEYANSKEVSATTPCPVEILDSWLHAHSIMGIILNVKLKNNATERCETEMTATFYDSSGIEYDSRTKTPSLAGGEIRTVEFSTYRYALPGDWYPLPGYTIEILEAEILY</sequence>
<dbReference type="InterPro" id="IPR036116">
    <property type="entry name" value="FN3_sf"/>
</dbReference>
<dbReference type="Gene3D" id="2.60.40.10">
    <property type="entry name" value="Immunoglobulins"/>
    <property type="match status" value="1"/>
</dbReference>
<organism evidence="1">
    <name type="scientific">marine sediment metagenome</name>
    <dbReference type="NCBI Taxonomy" id="412755"/>
    <lineage>
        <taxon>unclassified sequences</taxon>
        <taxon>metagenomes</taxon>
        <taxon>ecological metagenomes</taxon>
    </lineage>
</organism>
<dbReference type="SUPFAM" id="SSF49265">
    <property type="entry name" value="Fibronectin type III"/>
    <property type="match status" value="1"/>
</dbReference>
<dbReference type="AlphaFoldDB" id="X1SCW1"/>
<comment type="caution">
    <text evidence="1">The sequence shown here is derived from an EMBL/GenBank/DDBJ whole genome shotgun (WGS) entry which is preliminary data.</text>
</comment>
<reference evidence="1" key="1">
    <citation type="journal article" date="2014" name="Front. Microbiol.">
        <title>High frequency of phylogenetically diverse reductive dehalogenase-homologous genes in deep subseafloor sedimentary metagenomes.</title>
        <authorList>
            <person name="Kawai M."/>
            <person name="Futagami T."/>
            <person name="Toyoda A."/>
            <person name="Takaki Y."/>
            <person name="Nishi S."/>
            <person name="Hori S."/>
            <person name="Arai W."/>
            <person name="Tsubouchi T."/>
            <person name="Morono Y."/>
            <person name="Uchiyama I."/>
            <person name="Ito T."/>
            <person name="Fujiyama A."/>
            <person name="Inagaki F."/>
            <person name="Takami H."/>
        </authorList>
    </citation>
    <scope>NUCLEOTIDE SEQUENCE</scope>
    <source>
        <strain evidence="1">Expedition CK06-06</strain>
    </source>
</reference>
<name>X1SCW1_9ZZZZ</name>
<dbReference type="EMBL" id="BARW01012727">
    <property type="protein sequence ID" value="GAI73265.1"/>
    <property type="molecule type" value="Genomic_DNA"/>
</dbReference>
<dbReference type="InterPro" id="IPR003961">
    <property type="entry name" value="FN3_dom"/>
</dbReference>
<evidence type="ECO:0008006" key="2">
    <source>
        <dbReference type="Google" id="ProtNLM"/>
    </source>
</evidence>